<dbReference type="STRING" id="43678.OJAG_37310"/>
<dbReference type="Gene3D" id="3.90.420.10">
    <property type="entry name" value="Oxidoreductase, molybdopterin-binding domain"/>
    <property type="match status" value="1"/>
</dbReference>
<keyword evidence="2" id="KW-0500">Molybdenum</keyword>
<evidence type="ECO:0000256" key="3">
    <source>
        <dbReference type="ARBA" id="ARBA00022723"/>
    </source>
</evidence>
<evidence type="ECO:0000256" key="2">
    <source>
        <dbReference type="ARBA" id="ARBA00022505"/>
    </source>
</evidence>
<dbReference type="AlphaFoldDB" id="A0A163PQZ7"/>
<dbReference type="SUPFAM" id="SSF81296">
    <property type="entry name" value="E set domains"/>
    <property type="match status" value="1"/>
</dbReference>
<protein>
    <submittedName>
        <fullName evidence="7">Sulfoxide reductase catalytic subunit YedY</fullName>
    </submittedName>
</protein>
<dbReference type="Gene3D" id="2.60.40.650">
    <property type="match status" value="1"/>
</dbReference>
<dbReference type="PRINTS" id="PR00407">
    <property type="entry name" value="EUMOPTERIN"/>
</dbReference>
<sequence length="359" mass="39530">MTIPEEVIRARAALQMINPAPYNAEAPPAALTEEITPTELHYVRSNFSLPEHDGRLEIGGAVEHPLTLTLEDLRAFPAHERAVTLECAGNGRLEMRPLPTGEPWGDYAVSTARWKGALLHEVLAQARPRVDGVDVRFEGADHGAYHLAAVLAETDTEDMHFVRSLPLEHVADPTSEILIAYEMNGKPLGQDHGAPFRIVVPHWYAVASVKWLQRIDVLTEPYVGEFQTGHYIYEWADRAPEPVDVMRVRARVTAPAAGSTVPAGAVEVRGKAWSGTGPIARVEVSLTGAGEWREAHLAPPTGPYHWQEWSFDWEDAAVGRHTLRVRATDAAGNVQPDVPPWNRLGYGNNAIEVVYVDVV</sequence>
<evidence type="ECO:0000313" key="7">
    <source>
        <dbReference type="EMBL" id="KZM33413.1"/>
    </source>
</evidence>
<evidence type="ECO:0000256" key="1">
    <source>
        <dbReference type="ARBA" id="ARBA00001924"/>
    </source>
</evidence>
<dbReference type="InterPro" id="IPR000572">
    <property type="entry name" value="OxRdtase_Mopterin-bd_dom"/>
</dbReference>
<dbReference type="PANTHER" id="PTHR19372">
    <property type="entry name" value="SULFITE REDUCTASE"/>
    <property type="match status" value="1"/>
</dbReference>
<dbReference type="Proteomes" id="UP000076447">
    <property type="component" value="Unassembled WGS sequence"/>
</dbReference>
<gene>
    <name evidence="7" type="primary">yedY_2</name>
    <name evidence="7" type="ORF">OJAG_37310</name>
</gene>
<accession>A0A163PQZ7</accession>
<evidence type="ECO:0000259" key="5">
    <source>
        <dbReference type="Pfam" id="PF00174"/>
    </source>
</evidence>
<dbReference type="GO" id="GO:0030151">
    <property type="term" value="F:molybdenum ion binding"/>
    <property type="evidence" value="ECO:0007669"/>
    <property type="project" value="InterPro"/>
</dbReference>
<keyword evidence="4" id="KW-0560">Oxidoreductase</keyword>
<dbReference type="RefSeq" id="WP_068710119.1">
    <property type="nucleotide sequence ID" value="NZ_LRIE01000085.1"/>
</dbReference>
<dbReference type="Pfam" id="PF03404">
    <property type="entry name" value="Mo-co_dimer"/>
    <property type="match status" value="1"/>
</dbReference>
<dbReference type="GO" id="GO:0020037">
    <property type="term" value="F:heme binding"/>
    <property type="evidence" value="ECO:0007669"/>
    <property type="project" value="TreeGrafter"/>
</dbReference>
<proteinExistence type="predicted"/>
<dbReference type="SUPFAM" id="SSF56524">
    <property type="entry name" value="Oxidoreductase molybdopterin-binding domain"/>
    <property type="match status" value="1"/>
</dbReference>
<dbReference type="InterPro" id="IPR014756">
    <property type="entry name" value="Ig_E-set"/>
</dbReference>
<dbReference type="GO" id="GO:0006790">
    <property type="term" value="P:sulfur compound metabolic process"/>
    <property type="evidence" value="ECO:0007669"/>
    <property type="project" value="TreeGrafter"/>
</dbReference>
<dbReference type="PANTHER" id="PTHR19372:SF7">
    <property type="entry name" value="SULFITE OXIDASE, MITOCHONDRIAL"/>
    <property type="match status" value="1"/>
</dbReference>
<dbReference type="GO" id="GO:0008482">
    <property type="term" value="F:sulfite oxidase activity"/>
    <property type="evidence" value="ECO:0007669"/>
    <property type="project" value="TreeGrafter"/>
</dbReference>
<dbReference type="OrthoDB" id="9795587at2"/>
<comment type="caution">
    <text evidence="7">The sequence shown here is derived from an EMBL/GenBank/DDBJ whole genome shotgun (WGS) entry which is preliminary data.</text>
</comment>
<dbReference type="EMBL" id="LRIE01000085">
    <property type="protein sequence ID" value="KZM33413.1"/>
    <property type="molecule type" value="Genomic_DNA"/>
</dbReference>
<dbReference type="InterPro" id="IPR036374">
    <property type="entry name" value="OxRdtase_Mopterin-bd_sf"/>
</dbReference>
<name>A0A163PQZ7_9CELL</name>
<feature type="domain" description="Moybdenum cofactor oxidoreductase dimerisation" evidence="6">
    <location>
        <begin position="245"/>
        <end position="350"/>
    </location>
</feature>
<evidence type="ECO:0000313" key="8">
    <source>
        <dbReference type="Proteomes" id="UP000076447"/>
    </source>
</evidence>
<keyword evidence="3" id="KW-0479">Metal-binding</keyword>
<evidence type="ECO:0000256" key="4">
    <source>
        <dbReference type="ARBA" id="ARBA00023002"/>
    </source>
</evidence>
<comment type="cofactor">
    <cofactor evidence="1">
        <name>Mo-molybdopterin</name>
        <dbReference type="ChEBI" id="CHEBI:71302"/>
    </cofactor>
</comment>
<dbReference type="PATRIC" id="fig|43678.3.peg.3898"/>
<dbReference type="GO" id="GO:0043546">
    <property type="term" value="F:molybdopterin cofactor binding"/>
    <property type="evidence" value="ECO:0007669"/>
    <property type="project" value="TreeGrafter"/>
</dbReference>
<dbReference type="InterPro" id="IPR008335">
    <property type="entry name" value="Mopterin_OxRdtase_euk"/>
</dbReference>
<reference evidence="7 8" key="1">
    <citation type="submission" date="2016-01" db="EMBL/GenBank/DDBJ databases">
        <title>Genome sequence of Oerskovia enterophila VJag, an agar and cellulose degrading bacterium.</title>
        <authorList>
            <person name="Poehlein A."/>
            <person name="Jag V."/>
            <person name="Bengelsdorf F."/>
            <person name="Duerre P."/>
            <person name="Daniel R."/>
        </authorList>
    </citation>
    <scope>NUCLEOTIDE SEQUENCE [LARGE SCALE GENOMIC DNA]</scope>
    <source>
        <strain evidence="7 8">VJag</strain>
    </source>
</reference>
<dbReference type="CDD" id="cd02110">
    <property type="entry name" value="SO_family_Moco_dimer"/>
    <property type="match status" value="1"/>
</dbReference>
<dbReference type="Pfam" id="PF00174">
    <property type="entry name" value="Oxidored_molyb"/>
    <property type="match status" value="1"/>
</dbReference>
<organism evidence="7 8">
    <name type="scientific">Oerskovia enterophila</name>
    <dbReference type="NCBI Taxonomy" id="43678"/>
    <lineage>
        <taxon>Bacteria</taxon>
        <taxon>Bacillati</taxon>
        <taxon>Actinomycetota</taxon>
        <taxon>Actinomycetes</taxon>
        <taxon>Micrococcales</taxon>
        <taxon>Cellulomonadaceae</taxon>
        <taxon>Oerskovia</taxon>
    </lineage>
</organism>
<dbReference type="InterPro" id="IPR005066">
    <property type="entry name" value="MoCF_OxRdtse_dimer"/>
</dbReference>
<evidence type="ECO:0000259" key="6">
    <source>
        <dbReference type="Pfam" id="PF03404"/>
    </source>
</evidence>
<feature type="domain" description="Oxidoreductase molybdopterin-binding" evidence="5">
    <location>
        <begin position="55"/>
        <end position="222"/>
    </location>
</feature>